<gene>
    <name evidence="3" type="ORF">KC717_00700</name>
</gene>
<dbReference type="SUPFAM" id="SSF49265">
    <property type="entry name" value="Fibronectin type III"/>
    <property type="match status" value="1"/>
</dbReference>
<dbReference type="EMBL" id="JAGQLH010000005">
    <property type="protein sequence ID" value="MCA9385147.1"/>
    <property type="molecule type" value="Genomic_DNA"/>
</dbReference>
<dbReference type="InterPro" id="IPR036116">
    <property type="entry name" value="FN3_sf"/>
</dbReference>
<proteinExistence type="predicted"/>
<reference evidence="3" key="1">
    <citation type="submission" date="2020-04" db="EMBL/GenBank/DDBJ databases">
        <authorList>
            <person name="Zhang T."/>
        </authorList>
    </citation>
    <scope>NUCLEOTIDE SEQUENCE</scope>
    <source>
        <strain evidence="3">HKST-UBA11</strain>
    </source>
</reference>
<dbReference type="InterPro" id="IPR001119">
    <property type="entry name" value="SLH_dom"/>
</dbReference>
<protein>
    <submittedName>
        <fullName evidence="3">S-layer homology domain-containing protein</fullName>
    </submittedName>
</protein>
<accession>A0A955L7B2</accession>
<feature type="domain" description="SLH" evidence="2">
    <location>
        <begin position="453"/>
        <end position="522"/>
    </location>
</feature>
<name>A0A955L7B2_9BACT</name>
<reference evidence="3" key="2">
    <citation type="journal article" date="2021" name="Microbiome">
        <title>Successional dynamics and alternative stable states in a saline activated sludge microbial community over 9 years.</title>
        <authorList>
            <person name="Wang Y."/>
            <person name="Ye J."/>
            <person name="Ju F."/>
            <person name="Liu L."/>
            <person name="Boyd J.A."/>
            <person name="Deng Y."/>
            <person name="Parks D.H."/>
            <person name="Jiang X."/>
            <person name="Yin X."/>
            <person name="Woodcroft B.J."/>
            <person name="Tyson G.W."/>
            <person name="Hugenholtz P."/>
            <person name="Polz M.F."/>
            <person name="Zhang T."/>
        </authorList>
    </citation>
    <scope>NUCLEOTIDE SEQUENCE</scope>
    <source>
        <strain evidence="3">HKST-UBA11</strain>
    </source>
</reference>
<feature type="signal peptide" evidence="1">
    <location>
        <begin position="1"/>
        <end position="29"/>
    </location>
</feature>
<evidence type="ECO:0000259" key="2">
    <source>
        <dbReference type="PROSITE" id="PS51272"/>
    </source>
</evidence>
<feature type="domain" description="SLH" evidence="2">
    <location>
        <begin position="329"/>
        <end position="388"/>
    </location>
</feature>
<dbReference type="Proteomes" id="UP000754563">
    <property type="component" value="Unassembled WGS sequence"/>
</dbReference>
<evidence type="ECO:0000313" key="3">
    <source>
        <dbReference type="EMBL" id="MCA9385147.1"/>
    </source>
</evidence>
<dbReference type="InterPro" id="IPR003961">
    <property type="entry name" value="FN3_dom"/>
</dbReference>
<dbReference type="PROSITE" id="PS51272">
    <property type="entry name" value="SLH"/>
    <property type="match status" value="3"/>
</dbReference>
<feature type="domain" description="SLH" evidence="2">
    <location>
        <begin position="389"/>
        <end position="452"/>
    </location>
</feature>
<evidence type="ECO:0000313" key="4">
    <source>
        <dbReference type="Proteomes" id="UP000754563"/>
    </source>
</evidence>
<organism evidence="3 4">
    <name type="scientific">Candidatus Dojkabacteria bacterium</name>
    <dbReference type="NCBI Taxonomy" id="2099670"/>
    <lineage>
        <taxon>Bacteria</taxon>
        <taxon>Candidatus Dojkabacteria</taxon>
    </lineage>
</organism>
<keyword evidence="1" id="KW-0732">Signal</keyword>
<dbReference type="AlphaFoldDB" id="A0A955L7B2"/>
<dbReference type="Pfam" id="PF00395">
    <property type="entry name" value="SLH"/>
    <property type="match status" value="3"/>
</dbReference>
<sequence>MNFSKFIQKAAAFAVAGSTVLGAASPALAAVNTSVIEEVPSNGMRFNLVDTGSDLEDVYVDWYVRDGHTAYDLGTLYIYGDDEDDTSFTNAYEQLVLEVGSSLDGDYEEFGFVRYNATNDEYTTYLYEVNGANLDLYLGSTTEDEDDVDPENFESGVDNLFDDARAGGVDTANADTTANVTASGLVNGSLLTTDVTSGGVHMGETEQITSYLDEVYMYFKDSDDQYYARVNLEYGGDLMEADTDEVQNLRVVARGTRGRVEFNGPENMDGVVAYRVDLDNGTTADTTHHSVLFFATDTDTEYDVEVSTVNQAGDESSGITGSADSDVGTAADNLTDIDGDTFEMWISYLYLLSVVDGFSDNTFRPGDDVTRGQFAKFAFNAFQVPFNAMGDEFSDVGADNVFFPYIMSLKNAGISVGFSDMTYRPDDNITRAEAMTIVHRAATYFDEDVVDGAGTACFPDISGSVHAGAICALAQHGDGDFAPIVGGYSDGEFKPDEDLSRGAMSKITLNAAASIEKEDLTTGDDASFVGIRADEGLNEAGVNNDAGFHVAWGDHDDDGDVDAADTATDLPFNFVRPFMAPKAVEGFTSDDESTVGVELEWDSLLVDDSSVDGYVIQRRVVDDSEEEVMESDWSTPDGASEGVMSLIATQATTTVTVTTGASSDSDDIKLTLAGNEYEFDVNNGDDVTTVASAIVSELNGADGFSVSNVAGAITITSDVPGVSFSYSFSSGGGIAYDTASATVAPGTAGVGVVEGVVPVYAANTSDLVNYVDTDVDEGTQYEYRIAAFKFVPYGFATGDTYDDMAEVVEDGELELDTLMLNAVFGTWEYTTVSVPTEDQV</sequence>
<comment type="caution">
    <text evidence="3">The sequence shown here is derived from an EMBL/GenBank/DDBJ whole genome shotgun (WGS) entry which is preliminary data.</text>
</comment>
<dbReference type="SMART" id="SM00060">
    <property type="entry name" value="FN3"/>
    <property type="match status" value="2"/>
</dbReference>
<evidence type="ECO:0000256" key="1">
    <source>
        <dbReference type="SAM" id="SignalP"/>
    </source>
</evidence>
<feature type="chain" id="PRO_5037684960" evidence="1">
    <location>
        <begin position="30"/>
        <end position="840"/>
    </location>
</feature>